<protein>
    <recommendedName>
        <fullName evidence="3">Carrier domain-containing protein</fullName>
    </recommendedName>
</protein>
<comment type="caution">
    <text evidence="4">The sequence shown here is derived from an EMBL/GenBank/DDBJ whole genome shotgun (WGS) entry which is preliminary data.</text>
</comment>
<dbReference type="Gene3D" id="1.10.1200.10">
    <property type="entry name" value="ACP-like"/>
    <property type="match status" value="1"/>
</dbReference>
<name>A0ABQ3MJZ0_9PSEU</name>
<proteinExistence type="predicted"/>
<evidence type="ECO:0000313" key="5">
    <source>
        <dbReference type="Proteomes" id="UP000605568"/>
    </source>
</evidence>
<dbReference type="SUPFAM" id="SSF47336">
    <property type="entry name" value="ACP-like"/>
    <property type="match status" value="1"/>
</dbReference>
<dbReference type="EMBL" id="BNAR01000009">
    <property type="protein sequence ID" value="GHH49994.1"/>
    <property type="molecule type" value="Genomic_DNA"/>
</dbReference>
<dbReference type="Proteomes" id="UP000605568">
    <property type="component" value="Unassembled WGS sequence"/>
</dbReference>
<sequence>MAEEALTGWLVDAVAGYLAVPASRIGTGVPLQALGLDSVHAMALCVDIEARWGVLVEPTLAYDHPTINAIAEHLGSLVDVADDHGERAQDRG</sequence>
<accession>A0ABQ3MJZ0</accession>
<dbReference type="PROSITE" id="PS00012">
    <property type="entry name" value="PHOSPHOPANTETHEINE"/>
    <property type="match status" value="1"/>
</dbReference>
<feature type="domain" description="Carrier" evidence="3">
    <location>
        <begin position="1"/>
        <end position="78"/>
    </location>
</feature>
<dbReference type="InterPro" id="IPR036736">
    <property type="entry name" value="ACP-like_sf"/>
</dbReference>
<dbReference type="SMART" id="SM01294">
    <property type="entry name" value="PKS_PP_betabranch"/>
    <property type="match status" value="1"/>
</dbReference>
<dbReference type="SMART" id="SM00823">
    <property type="entry name" value="PKS_PP"/>
    <property type="match status" value="1"/>
</dbReference>
<keyword evidence="1" id="KW-0596">Phosphopantetheine</keyword>
<dbReference type="RefSeq" id="WP_191302504.1">
    <property type="nucleotide sequence ID" value="NZ_BNAR01000009.1"/>
</dbReference>
<reference evidence="5" key="1">
    <citation type="journal article" date="2019" name="Int. J. Syst. Evol. Microbiol.">
        <title>The Global Catalogue of Microorganisms (GCM) 10K type strain sequencing project: providing services to taxonomists for standard genome sequencing and annotation.</title>
        <authorList>
            <consortium name="The Broad Institute Genomics Platform"/>
            <consortium name="The Broad Institute Genome Sequencing Center for Infectious Disease"/>
            <person name="Wu L."/>
            <person name="Ma J."/>
        </authorList>
    </citation>
    <scope>NUCLEOTIDE SEQUENCE [LARGE SCALE GENOMIC DNA]</scope>
    <source>
        <strain evidence="5">CGMCC 4.7367</strain>
    </source>
</reference>
<organism evidence="4 5">
    <name type="scientific">Lentzea cavernae</name>
    <dbReference type="NCBI Taxonomy" id="2020703"/>
    <lineage>
        <taxon>Bacteria</taxon>
        <taxon>Bacillati</taxon>
        <taxon>Actinomycetota</taxon>
        <taxon>Actinomycetes</taxon>
        <taxon>Pseudonocardiales</taxon>
        <taxon>Pseudonocardiaceae</taxon>
        <taxon>Lentzea</taxon>
    </lineage>
</organism>
<keyword evidence="2" id="KW-0597">Phosphoprotein</keyword>
<dbReference type="InterPro" id="IPR009081">
    <property type="entry name" value="PP-bd_ACP"/>
</dbReference>
<dbReference type="PROSITE" id="PS50075">
    <property type="entry name" value="CARRIER"/>
    <property type="match status" value="1"/>
</dbReference>
<evidence type="ECO:0000256" key="1">
    <source>
        <dbReference type="ARBA" id="ARBA00022450"/>
    </source>
</evidence>
<keyword evidence="5" id="KW-1185">Reference proteome</keyword>
<evidence type="ECO:0000313" key="4">
    <source>
        <dbReference type="EMBL" id="GHH49994.1"/>
    </source>
</evidence>
<dbReference type="Pfam" id="PF00550">
    <property type="entry name" value="PP-binding"/>
    <property type="match status" value="1"/>
</dbReference>
<evidence type="ECO:0000259" key="3">
    <source>
        <dbReference type="PROSITE" id="PS50075"/>
    </source>
</evidence>
<dbReference type="InterPro" id="IPR006162">
    <property type="entry name" value="Ppantetheine_attach_site"/>
</dbReference>
<dbReference type="InterPro" id="IPR020806">
    <property type="entry name" value="PKS_PP-bd"/>
</dbReference>
<evidence type="ECO:0000256" key="2">
    <source>
        <dbReference type="ARBA" id="ARBA00022553"/>
    </source>
</evidence>
<gene>
    <name evidence="4" type="ORF">GCM10017774_58370</name>
</gene>